<dbReference type="AlphaFoldDB" id="A0A815ABG1"/>
<proteinExistence type="predicted"/>
<accession>A0A815ABG1</accession>
<dbReference type="EMBL" id="CAJNOH010001841">
    <property type="protein sequence ID" value="CAF1255123.1"/>
    <property type="molecule type" value="Genomic_DNA"/>
</dbReference>
<evidence type="ECO:0000313" key="1">
    <source>
        <dbReference type="EMBL" id="CAF1255123.1"/>
    </source>
</evidence>
<gene>
    <name evidence="2" type="ORF">JXQ802_LOCUS42575</name>
    <name evidence="1" type="ORF">PYM288_LOCUS27587</name>
</gene>
<name>A0A815ABG1_9BILA</name>
<dbReference type="Proteomes" id="UP000663854">
    <property type="component" value="Unassembled WGS sequence"/>
</dbReference>
<dbReference type="EMBL" id="CAJNOL010002894">
    <property type="protein sequence ID" value="CAF1535728.1"/>
    <property type="molecule type" value="Genomic_DNA"/>
</dbReference>
<dbReference type="Proteomes" id="UP000663870">
    <property type="component" value="Unassembled WGS sequence"/>
</dbReference>
<dbReference type="PANTHER" id="PTHR21040:SF8">
    <property type="entry name" value="BCDNA.GH04120"/>
    <property type="match status" value="1"/>
</dbReference>
<evidence type="ECO:0000313" key="4">
    <source>
        <dbReference type="Proteomes" id="UP000663870"/>
    </source>
</evidence>
<evidence type="ECO:0000313" key="3">
    <source>
        <dbReference type="Proteomes" id="UP000663854"/>
    </source>
</evidence>
<dbReference type="Gene3D" id="3.20.20.80">
    <property type="entry name" value="Glycosidases"/>
    <property type="match status" value="1"/>
</dbReference>
<sequence>MLSQLVNTGYNNVTELIELVVPMVWAYVDDIKPWFDETFWMKFSIFPEVWTASSYKGSSGELTTMNYIGHHQRNQQTWLEAMYIASERYKVNFTGVAITGWSRYDHMLSLCEFLPSSIPSLAYLLQTIVYGRLTNELNETISRTLLGCTQMPLWERSMYPTYVSCTFPGHEMYEMMYQYDYVMRQYEETMSFVRLYITDIHLRQNYIHYKRGEECFERLLSLESQMIHFIDAFQNACLVFFTADIGPEWLQTYFMRTLKDVQQRTNFIERTLKTQSSWLQRPLPKNFSRIIIKKRNITVNSLIQNS</sequence>
<organism evidence="1 3">
    <name type="scientific">Rotaria sordida</name>
    <dbReference type="NCBI Taxonomy" id="392033"/>
    <lineage>
        <taxon>Eukaryota</taxon>
        <taxon>Metazoa</taxon>
        <taxon>Spiralia</taxon>
        <taxon>Gnathifera</taxon>
        <taxon>Rotifera</taxon>
        <taxon>Eurotatoria</taxon>
        <taxon>Bdelloidea</taxon>
        <taxon>Philodinida</taxon>
        <taxon>Philodinidae</taxon>
        <taxon>Rotaria</taxon>
    </lineage>
</organism>
<dbReference type="GO" id="GO:0015929">
    <property type="term" value="F:hexosaminidase activity"/>
    <property type="evidence" value="ECO:0007669"/>
    <property type="project" value="InterPro"/>
</dbReference>
<dbReference type="InterPro" id="IPR038901">
    <property type="entry name" value="HEXDC-like"/>
</dbReference>
<dbReference type="PANTHER" id="PTHR21040">
    <property type="entry name" value="BCDNA.GH04120"/>
    <property type="match status" value="1"/>
</dbReference>
<reference evidence="1" key="1">
    <citation type="submission" date="2021-02" db="EMBL/GenBank/DDBJ databases">
        <authorList>
            <person name="Nowell W R."/>
        </authorList>
    </citation>
    <scope>NUCLEOTIDE SEQUENCE</scope>
</reference>
<protein>
    <submittedName>
        <fullName evidence="1">Uncharacterized protein</fullName>
    </submittedName>
</protein>
<evidence type="ECO:0000313" key="2">
    <source>
        <dbReference type="EMBL" id="CAF1535728.1"/>
    </source>
</evidence>
<keyword evidence="4" id="KW-1185">Reference proteome</keyword>
<comment type="caution">
    <text evidence="1">The sequence shown here is derived from an EMBL/GenBank/DDBJ whole genome shotgun (WGS) entry which is preliminary data.</text>
</comment>